<reference evidence="2 3" key="1">
    <citation type="submission" date="2020-07" db="EMBL/GenBank/DDBJ databases">
        <title>Bradyrhizobium diversity isolated from nodules of indigenous legumes of Western Australia.</title>
        <authorList>
            <person name="Klepa M.S."/>
        </authorList>
    </citation>
    <scope>NUCLEOTIDE SEQUENCE [LARGE SCALE GENOMIC DNA]</scope>
    <source>
        <strain evidence="2 3">CNPSo 4010</strain>
    </source>
</reference>
<evidence type="ECO:0000259" key="1">
    <source>
        <dbReference type="Pfam" id="PF22607"/>
    </source>
</evidence>
<evidence type="ECO:0000313" key="2">
    <source>
        <dbReference type="EMBL" id="MBH5397206.1"/>
    </source>
</evidence>
<dbReference type="PANTHER" id="PTHR47469">
    <property type="entry name" value="MONOOXYGENASE-LIKE"/>
    <property type="match status" value="1"/>
</dbReference>
<protein>
    <recommendedName>
        <fullName evidence="1">2,6-dihydroxypyridine 3-monooxygenase substrate binding domain-containing protein</fullName>
    </recommendedName>
</protein>
<name>A0ABS0PJ17_9BRAD</name>
<sequence>MNRHAEHDLAVTISGGSIAGLCHAIALRRIGATVTVHERVPGPMMARGAGIVVQSELTRLLADNGAGPLPFTSCRGRRYLGFDSGDGVLQAMPQQFTSWEAIHTALRAAVSRECYRAGSEVIDVSQEGSRILASLSDGTRVESDLFLAADGSGSVTRRRMLPEVEARYAGYVAWRGTLDEREVSGDLLPFFDDLFTFSEARSGGHMLAYLIPGKDDAVTPGFRRLNWVWYVHASRADLARLLTDKNGERHRSSLPRGMTPESTIAALKARASREIHPKMAALVSETRAPFLQTILDVTVPKTVFGRILLTGDAAFVVRPHTAGGTAKAAYEASVLAHALQSAGANVDSALSSTERLQLEYGNSLYRYGLALGNRWSRERSTD</sequence>
<evidence type="ECO:0000313" key="3">
    <source>
        <dbReference type="Proteomes" id="UP000807370"/>
    </source>
</evidence>
<dbReference type="InterPro" id="IPR053212">
    <property type="entry name" value="DHP_3-monooxygenase"/>
</dbReference>
<accession>A0ABS0PJ17</accession>
<dbReference type="EMBL" id="JACCHP010000003">
    <property type="protein sequence ID" value="MBH5397206.1"/>
    <property type="molecule type" value="Genomic_DNA"/>
</dbReference>
<feature type="domain" description="2,6-dihydroxypyridine 3-monooxygenase substrate binding" evidence="1">
    <location>
        <begin position="168"/>
        <end position="296"/>
    </location>
</feature>
<gene>
    <name evidence="2" type="ORF">HZZ13_05285</name>
</gene>
<proteinExistence type="predicted"/>
<keyword evidence="3" id="KW-1185">Reference proteome</keyword>
<dbReference type="PANTHER" id="PTHR47469:SF2">
    <property type="entry name" value="OS06G0597600 PROTEIN"/>
    <property type="match status" value="1"/>
</dbReference>
<dbReference type="RefSeq" id="WP_197958599.1">
    <property type="nucleotide sequence ID" value="NZ_JACCHP010000003.1"/>
</dbReference>
<dbReference type="SUPFAM" id="SSF51905">
    <property type="entry name" value="FAD/NAD(P)-binding domain"/>
    <property type="match status" value="1"/>
</dbReference>
<dbReference type="SUPFAM" id="SSF54373">
    <property type="entry name" value="FAD-linked reductases, C-terminal domain"/>
    <property type="match status" value="1"/>
</dbReference>
<dbReference type="Gene3D" id="3.50.50.60">
    <property type="entry name" value="FAD/NAD(P)-binding domain"/>
    <property type="match status" value="2"/>
</dbReference>
<dbReference type="Pfam" id="PF22607">
    <property type="entry name" value="FAD_binding-like"/>
    <property type="match status" value="1"/>
</dbReference>
<dbReference type="InterPro" id="IPR036188">
    <property type="entry name" value="FAD/NAD-bd_sf"/>
</dbReference>
<dbReference type="InterPro" id="IPR054707">
    <property type="entry name" value="DhpH_subs-bd"/>
</dbReference>
<dbReference type="PRINTS" id="PR00420">
    <property type="entry name" value="RNGMNOXGNASE"/>
</dbReference>
<comment type="caution">
    <text evidence="2">The sequence shown here is derived from an EMBL/GenBank/DDBJ whole genome shotgun (WGS) entry which is preliminary data.</text>
</comment>
<dbReference type="NCBIfam" id="NF005566">
    <property type="entry name" value="PRK07236.1"/>
    <property type="match status" value="1"/>
</dbReference>
<organism evidence="2 3">
    <name type="scientific">Bradyrhizobium agreste</name>
    <dbReference type="NCBI Taxonomy" id="2751811"/>
    <lineage>
        <taxon>Bacteria</taxon>
        <taxon>Pseudomonadati</taxon>
        <taxon>Pseudomonadota</taxon>
        <taxon>Alphaproteobacteria</taxon>
        <taxon>Hyphomicrobiales</taxon>
        <taxon>Nitrobacteraceae</taxon>
        <taxon>Bradyrhizobium</taxon>
    </lineage>
</organism>
<dbReference type="Proteomes" id="UP000807370">
    <property type="component" value="Unassembled WGS sequence"/>
</dbReference>